<keyword evidence="3" id="KW-0436">Ligase</keyword>
<reference evidence="3 4" key="1">
    <citation type="submission" date="2019-03" db="EMBL/GenBank/DDBJ databases">
        <title>Genomic Encyclopedia of Type Strains, Phase IV (KMG-V): Genome sequencing to study the core and pangenomes of soil and plant-associated prokaryotes.</title>
        <authorList>
            <person name="Whitman W."/>
        </authorList>
    </citation>
    <scope>NUCLEOTIDE SEQUENCE [LARGE SCALE GENOMIC DNA]</scope>
    <source>
        <strain evidence="3 4">Hc14</strain>
    </source>
</reference>
<evidence type="ECO:0000313" key="3">
    <source>
        <dbReference type="EMBL" id="TCU04833.1"/>
    </source>
</evidence>
<dbReference type="Gene3D" id="2.40.50.140">
    <property type="entry name" value="Nucleic acid-binding proteins"/>
    <property type="match status" value="1"/>
</dbReference>
<dbReference type="InterPro" id="IPR012309">
    <property type="entry name" value="DNA_ligase_ATP-dep_C"/>
</dbReference>
<dbReference type="EC" id="6.5.1.1" evidence="1"/>
<gene>
    <name evidence="3" type="ORF">EV132_13815</name>
</gene>
<name>A0A4R3PVQ8_RHISU</name>
<dbReference type="Proteomes" id="UP000294576">
    <property type="component" value="Unassembled WGS sequence"/>
</dbReference>
<evidence type="ECO:0000259" key="2">
    <source>
        <dbReference type="Pfam" id="PF04679"/>
    </source>
</evidence>
<accession>A0A4R3PVQ8</accession>
<feature type="domain" description="DNA ligase ATP-dependent C-terminal" evidence="2">
    <location>
        <begin position="70"/>
        <end position="159"/>
    </location>
</feature>
<dbReference type="GO" id="GO:0003910">
    <property type="term" value="F:DNA ligase (ATP) activity"/>
    <property type="evidence" value="ECO:0007669"/>
    <property type="project" value="UniProtKB-EC"/>
</dbReference>
<evidence type="ECO:0000256" key="1">
    <source>
        <dbReference type="ARBA" id="ARBA00012727"/>
    </source>
</evidence>
<dbReference type="EMBL" id="SMBH01000038">
    <property type="protein sequence ID" value="TCU04833.1"/>
    <property type="molecule type" value="Genomic_DNA"/>
</dbReference>
<dbReference type="AlphaFoldDB" id="A0A4R3PVQ8"/>
<dbReference type="GO" id="GO:0006310">
    <property type="term" value="P:DNA recombination"/>
    <property type="evidence" value="ECO:0007669"/>
    <property type="project" value="InterPro"/>
</dbReference>
<protein>
    <recommendedName>
        <fullName evidence="1">DNA ligase (ATP)</fullName>
        <ecNumber evidence="1">6.5.1.1</ecNumber>
    </recommendedName>
</protein>
<dbReference type="CDD" id="cd07971">
    <property type="entry name" value="OBF_DNA_ligase_LigD"/>
    <property type="match status" value="1"/>
</dbReference>
<proteinExistence type="predicted"/>
<dbReference type="InterPro" id="IPR012340">
    <property type="entry name" value="NA-bd_OB-fold"/>
</dbReference>
<organism evidence="3 4">
    <name type="scientific">Rhizobium sullae</name>
    <name type="common">Rhizobium hedysari</name>
    <dbReference type="NCBI Taxonomy" id="50338"/>
    <lineage>
        <taxon>Bacteria</taxon>
        <taxon>Pseudomonadati</taxon>
        <taxon>Pseudomonadota</taxon>
        <taxon>Alphaproteobacteria</taxon>
        <taxon>Hyphomicrobiales</taxon>
        <taxon>Rhizobiaceae</taxon>
        <taxon>Rhizobium/Agrobacterium group</taxon>
        <taxon>Rhizobium</taxon>
    </lineage>
</organism>
<evidence type="ECO:0000313" key="4">
    <source>
        <dbReference type="Proteomes" id="UP000294576"/>
    </source>
</evidence>
<dbReference type="Pfam" id="PF04679">
    <property type="entry name" value="DNA_ligase_A_C"/>
    <property type="match status" value="1"/>
</dbReference>
<dbReference type="GO" id="GO:0006281">
    <property type="term" value="P:DNA repair"/>
    <property type="evidence" value="ECO:0007669"/>
    <property type="project" value="InterPro"/>
</dbReference>
<dbReference type="SUPFAM" id="SSF50249">
    <property type="entry name" value="Nucleic acid-binding proteins"/>
    <property type="match status" value="1"/>
</dbReference>
<comment type="caution">
    <text evidence="3">The sequence shown here is derived from an EMBL/GenBank/DDBJ whole genome shotgun (WGS) entry which is preliminary data.</text>
</comment>
<sequence length="171" mass="19646">MTATFVFPKRSRPTARSCLPLPASMALKAIIAKDRHSTYRSGRLGDWVKVKCLQSDSFVIVGYELSMVARAGIRSLMLAARKGDHLVYVGSVGTGFNERTARELREKLDRIKVKKPTVEYERRRKDIVWVRPTLIAEIEYRAWTHDGNLRHSSYKGLRDWQDDATIYVMES</sequence>